<evidence type="ECO:0000313" key="1">
    <source>
        <dbReference type="EMBL" id="KIM25622.1"/>
    </source>
</evidence>
<dbReference type="HOGENOM" id="CLU_3107901_0_0_1"/>
<organism evidence="1 2">
    <name type="scientific">Serendipita vermifera MAFF 305830</name>
    <dbReference type="NCBI Taxonomy" id="933852"/>
    <lineage>
        <taxon>Eukaryota</taxon>
        <taxon>Fungi</taxon>
        <taxon>Dikarya</taxon>
        <taxon>Basidiomycota</taxon>
        <taxon>Agaricomycotina</taxon>
        <taxon>Agaricomycetes</taxon>
        <taxon>Sebacinales</taxon>
        <taxon>Serendipitaceae</taxon>
        <taxon>Serendipita</taxon>
    </lineage>
</organism>
<accession>A0A0C2X8U9</accession>
<name>A0A0C2X8U9_SERVB</name>
<dbReference type="AlphaFoldDB" id="A0A0C2X8U9"/>
<protein>
    <submittedName>
        <fullName evidence="1">Uncharacterized protein</fullName>
    </submittedName>
</protein>
<gene>
    <name evidence="1" type="ORF">M408DRAFT_205252</name>
</gene>
<reference evidence="2" key="2">
    <citation type="submission" date="2015-01" db="EMBL/GenBank/DDBJ databases">
        <title>Evolutionary Origins and Diversification of the Mycorrhizal Mutualists.</title>
        <authorList>
            <consortium name="DOE Joint Genome Institute"/>
            <consortium name="Mycorrhizal Genomics Consortium"/>
            <person name="Kohler A."/>
            <person name="Kuo A."/>
            <person name="Nagy L.G."/>
            <person name="Floudas D."/>
            <person name="Copeland A."/>
            <person name="Barry K.W."/>
            <person name="Cichocki N."/>
            <person name="Veneault-Fourrey C."/>
            <person name="LaButti K."/>
            <person name="Lindquist E.A."/>
            <person name="Lipzen A."/>
            <person name="Lundell T."/>
            <person name="Morin E."/>
            <person name="Murat C."/>
            <person name="Riley R."/>
            <person name="Ohm R."/>
            <person name="Sun H."/>
            <person name="Tunlid A."/>
            <person name="Henrissat B."/>
            <person name="Grigoriev I.V."/>
            <person name="Hibbett D.S."/>
            <person name="Martin F."/>
        </authorList>
    </citation>
    <scope>NUCLEOTIDE SEQUENCE [LARGE SCALE GENOMIC DNA]</scope>
    <source>
        <strain evidence="2">MAFF 305830</strain>
    </source>
</reference>
<proteinExistence type="predicted"/>
<reference evidence="1 2" key="1">
    <citation type="submission" date="2014-04" db="EMBL/GenBank/DDBJ databases">
        <authorList>
            <consortium name="DOE Joint Genome Institute"/>
            <person name="Kuo A."/>
            <person name="Zuccaro A."/>
            <person name="Kohler A."/>
            <person name="Nagy L.G."/>
            <person name="Floudas D."/>
            <person name="Copeland A."/>
            <person name="Barry K.W."/>
            <person name="Cichocki N."/>
            <person name="Veneault-Fourrey C."/>
            <person name="LaButti K."/>
            <person name="Lindquist E.A."/>
            <person name="Lipzen A."/>
            <person name="Lundell T."/>
            <person name="Morin E."/>
            <person name="Murat C."/>
            <person name="Sun H."/>
            <person name="Tunlid A."/>
            <person name="Henrissat B."/>
            <person name="Grigoriev I.V."/>
            <person name="Hibbett D.S."/>
            <person name="Martin F."/>
            <person name="Nordberg H.P."/>
            <person name="Cantor M.N."/>
            <person name="Hua S.X."/>
        </authorList>
    </citation>
    <scope>NUCLEOTIDE SEQUENCE [LARGE SCALE GENOMIC DNA]</scope>
    <source>
        <strain evidence="1 2">MAFF 305830</strain>
    </source>
</reference>
<keyword evidence="2" id="KW-1185">Reference proteome</keyword>
<dbReference type="Proteomes" id="UP000054097">
    <property type="component" value="Unassembled WGS sequence"/>
</dbReference>
<evidence type="ECO:0000313" key="2">
    <source>
        <dbReference type="Proteomes" id="UP000054097"/>
    </source>
</evidence>
<sequence>MTVAPRSPSSSTFVTWSFSVGFLPNTPFSLSNSVRPLRAPAVVPCFPCTFF</sequence>
<dbReference type="EMBL" id="KN824312">
    <property type="protein sequence ID" value="KIM25622.1"/>
    <property type="molecule type" value="Genomic_DNA"/>
</dbReference>